<dbReference type="AlphaFoldDB" id="A0A7J0DI77"/>
<name>A0A7J0DI77_9ERIC</name>
<dbReference type="EMBL" id="BJWL01000222">
    <property type="protein sequence ID" value="GFS35098.1"/>
    <property type="molecule type" value="Genomic_DNA"/>
</dbReference>
<comment type="caution">
    <text evidence="2">The sequence shown here is derived from an EMBL/GenBank/DDBJ whole genome shotgun (WGS) entry which is preliminary data.</text>
</comment>
<keyword evidence="3" id="KW-1185">Reference proteome</keyword>
<protein>
    <submittedName>
        <fullName evidence="2">Uncharacterized protein</fullName>
    </submittedName>
</protein>
<dbReference type="Proteomes" id="UP000585474">
    <property type="component" value="Unassembled WGS sequence"/>
</dbReference>
<evidence type="ECO:0000313" key="2">
    <source>
        <dbReference type="EMBL" id="GFS35098.1"/>
    </source>
</evidence>
<reference evidence="3" key="1">
    <citation type="submission" date="2019-07" db="EMBL/GenBank/DDBJ databases">
        <title>De Novo Assembly of kiwifruit Actinidia rufa.</title>
        <authorList>
            <person name="Sugita-Konishi S."/>
            <person name="Sato K."/>
            <person name="Mori E."/>
            <person name="Abe Y."/>
            <person name="Kisaki G."/>
            <person name="Hamano K."/>
            <person name="Suezawa K."/>
            <person name="Otani M."/>
            <person name="Fukuda T."/>
            <person name="Manabe T."/>
            <person name="Gomi K."/>
            <person name="Tabuchi M."/>
            <person name="Akimitsu K."/>
            <person name="Kataoka I."/>
        </authorList>
    </citation>
    <scope>NUCLEOTIDE SEQUENCE [LARGE SCALE GENOMIC DNA]</scope>
    <source>
        <strain evidence="3">cv. Fuchu</strain>
    </source>
</reference>
<organism evidence="2 3">
    <name type="scientific">Actinidia rufa</name>
    <dbReference type="NCBI Taxonomy" id="165716"/>
    <lineage>
        <taxon>Eukaryota</taxon>
        <taxon>Viridiplantae</taxon>
        <taxon>Streptophyta</taxon>
        <taxon>Embryophyta</taxon>
        <taxon>Tracheophyta</taxon>
        <taxon>Spermatophyta</taxon>
        <taxon>Magnoliopsida</taxon>
        <taxon>eudicotyledons</taxon>
        <taxon>Gunneridae</taxon>
        <taxon>Pentapetalae</taxon>
        <taxon>asterids</taxon>
        <taxon>Ericales</taxon>
        <taxon>Actinidiaceae</taxon>
        <taxon>Actinidia</taxon>
    </lineage>
</organism>
<evidence type="ECO:0000313" key="3">
    <source>
        <dbReference type="Proteomes" id="UP000585474"/>
    </source>
</evidence>
<evidence type="ECO:0000256" key="1">
    <source>
        <dbReference type="SAM" id="MobiDB-lite"/>
    </source>
</evidence>
<feature type="region of interest" description="Disordered" evidence="1">
    <location>
        <begin position="24"/>
        <end position="82"/>
    </location>
</feature>
<proteinExistence type="predicted"/>
<accession>A0A7J0DI77</accession>
<sequence length="435" mass="48281">MKIISIRVLSLRFLYCRDRFEAVEDRPRHPQRRSNKASLAQRGCKLSRGQWGPNPSSYLADPSSRASIHHQPNVERGDGTLPPHLHVGLYQPRPNCDVTSRAPLQYCGHTSCVYRRTTEEGAGYTLLQGQVSRTVADLLAYESVYRHIIRHKADELGWIKLTSLRIKGWAPRCDNFSTDDFSVELKEDAPLTRVPTWEEGIISSSSSYNSSEFSGSEEEEGEKVIAHSFKEGSEFDTSLGEVNMALRLRTLGQKKSKPAANPLVASVAPVSQDPQPTPIPVLALAVQEDSHAAKGCSGSRTRGLGGNQGLICNAVGSRSLESYGHLGPYEATVIRVEELQEKGGQLGSQNEFTVVKAQRDKALQDLIELQVVAYGPVYERVFNKGISRARDNYDKQVSKLCPRIFMEGWLAYLTELRIPEDNPTWAKAAPEAEAF</sequence>
<gene>
    <name evidence="2" type="ORF">Acr_00g0037820</name>
</gene>